<dbReference type="AlphaFoldDB" id="A0A1M7MC63"/>
<dbReference type="STRING" id="134849.SAMN05443668_10264"/>
<dbReference type="GO" id="GO:0008168">
    <property type="term" value="F:methyltransferase activity"/>
    <property type="evidence" value="ECO:0007669"/>
    <property type="project" value="UniProtKB-KW"/>
</dbReference>
<dbReference type="InterPro" id="IPR013217">
    <property type="entry name" value="Methyltransf_12"/>
</dbReference>
<sequence>MPDTTAPPRLRSLEFHSPLSPERAQRLVDRLVDRLAPAEPSTVLDVGSGWGALLLRLLDAAPGATGVGIDLNADDLARGREIAGARGLSGRVEFAEESGIGTTRGPADVVLCVGSGHALTAAPGDFAGALRELRRLVAPGGRVLYGEGFWQRTPTDDELARMWPDAAAHDHFDLAGLVDLAVAAGFRPLWIETATEDEWEQFESGYQADLEEWLAANPAHPEAADLRERADRHRASWLAGYRNILNMAYLTLVPVAEN</sequence>
<dbReference type="Pfam" id="PF08242">
    <property type="entry name" value="Methyltransf_12"/>
    <property type="match status" value="1"/>
</dbReference>
<dbReference type="OrthoDB" id="474235at2"/>
<feature type="domain" description="Methyltransferase type 12" evidence="1">
    <location>
        <begin position="44"/>
        <end position="143"/>
    </location>
</feature>
<dbReference type="InterPro" id="IPR029063">
    <property type="entry name" value="SAM-dependent_MTases_sf"/>
</dbReference>
<dbReference type="RefSeq" id="WP_073253111.1">
    <property type="nucleotide sequence ID" value="NZ_FRCS01000002.1"/>
</dbReference>
<keyword evidence="3" id="KW-1185">Reference proteome</keyword>
<dbReference type="EMBL" id="FRCS01000002">
    <property type="protein sequence ID" value="SHM88401.1"/>
    <property type="molecule type" value="Genomic_DNA"/>
</dbReference>
<dbReference type="Proteomes" id="UP000184440">
    <property type="component" value="Unassembled WGS sequence"/>
</dbReference>
<keyword evidence="2" id="KW-0808">Transferase</keyword>
<dbReference type="SUPFAM" id="SSF53335">
    <property type="entry name" value="S-adenosyl-L-methionine-dependent methyltransferases"/>
    <property type="match status" value="1"/>
</dbReference>
<evidence type="ECO:0000259" key="1">
    <source>
        <dbReference type="Pfam" id="PF08242"/>
    </source>
</evidence>
<evidence type="ECO:0000313" key="3">
    <source>
        <dbReference type="Proteomes" id="UP000184440"/>
    </source>
</evidence>
<reference evidence="2 3" key="1">
    <citation type="submission" date="2016-11" db="EMBL/GenBank/DDBJ databases">
        <authorList>
            <person name="Jaros S."/>
            <person name="Januszkiewicz K."/>
            <person name="Wedrychowicz H."/>
        </authorList>
    </citation>
    <scope>NUCLEOTIDE SEQUENCE [LARGE SCALE GENOMIC DNA]</scope>
    <source>
        <strain evidence="2 3">DSM 46144</strain>
    </source>
</reference>
<accession>A0A1M7MC63</accession>
<dbReference type="CDD" id="cd02440">
    <property type="entry name" value="AdoMet_MTases"/>
    <property type="match status" value="1"/>
</dbReference>
<gene>
    <name evidence="2" type="ORF">SAMN05443668_10264</name>
</gene>
<dbReference type="Gene3D" id="3.40.50.150">
    <property type="entry name" value="Vaccinia Virus protein VP39"/>
    <property type="match status" value="1"/>
</dbReference>
<evidence type="ECO:0000313" key="2">
    <source>
        <dbReference type="EMBL" id="SHM88401.1"/>
    </source>
</evidence>
<proteinExistence type="predicted"/>
<name>A0A1M7MC63_9ACTN</name>
<organism evidence="2 3">
    <name type="scientific">Cryptosporangium aurantiacum</name>
    <dbReference type="NCBI Taxonomy" id="134849"/>
    <lineage>
        <taxon>Bacteria</taxon>
        <taxon>Bacillati</taxon>
        <taxon>Actinomycetota</taxon>
        <taxon>Actinomycetes</taxon>
        <taxon>Cryptosporangiales</taxon>
        <taxon>Cryptosporangiaceae</taxon>
        <taxon>Cryptosporangium</taxon>
    </lineage>
</organism>
<keyword evidence="2" id="KW-0489">Methyltransferase</keyword>
<dbReference type="GO" id="GO:0032259">
    <property type="term" value="P:methylation"/>
    <property type="evidence" value="ECO:0007669"/>
    <property type="project" value="UniProtKB-KW"/>
</dbReference>
<protein>
    <submittedName>
        <fullName evidence="2">Methyltransferase domain-containing protein</fullName>
    </submittedName>
</protein>